<dbReference type="Proteomes" id="UP001213646">
    <property type="component" value="Unassembled WGS sequence"/>
</dbReference>
<dbReference type="GO" id="GO:0004553">
    <property type="term" value="F:hydrolase activity, hydrolyzing O-glycosyl compounds"/>
    <property type="evidence" value="ECO:0007669"/>
    <property type="project" value="UniProtKB-ARBA"/>
</dbReference>
<reference evidence="1" key="1">
    <citation type="submission" date="2023-01" db="EMBL/GenBank/DDBJ databases">
        <title>Exploring GABA producing Bacteroides strains toward improving mental health.</title>
        <authorList>
            <person name="Yousuf B."/>
            <person name="Bouhlel N.E."/>
            <person name="Mottawea W."/>
            <person name="Hammami R."/>
        </authorList>
    </citation>
    <scope>NUCLEOTIDE SEQUENCE</scope>
    <source>
        <strain evidence="1">UO.H1047</strain>
    </source>
</reference>
<dbReference type="EMBL" id="JAQPYX010000007">
    <property type="protein sequence ID" value="MDC7148025.1"/>
    <property type="molecule type" value="Genomic_DNA"/>
</dbReference>
<proteinExistence type="predicted"/>
<dbReference type="Gene3D" id="2.60.120.200">
    <property type="match status" value="1"/>
</dbReference>
<evidence type="ECO:0000313" key="1">
    <source>
        <dbReference type="EMBL" id="MDC7148025.1"/>
    </source>
</evidence>
<organism evidence="1 2">
    <name type="scientific">Parabacteroides johnsonii</name>
    <dbReference type="NCBI Taxonomy" id="387661"/>
    <lineage>
        <taxon>Bacteria</taxon>
        <taxon>Pseudomonadati</taxon>
        <taxon>Bacteroidota</taxon>
        <taxon>Bacteroidia</taxon>
        <taxon>Bacteroidales</taxon>
        <taxon>Tannerellaceae</taxon>
        <taxon>Parabacteroides</taxon>
    </lineage>
</organism>
<dbReference type="AlphaFoldDB" id="A0AAW6HZD4"/>
<dbReference type="RefSeq" id="WP_195485110.1">
    <property type="nucleotide sequence ID" value="NZ_CALEGY010000082.1"/>
</dbReference>
<evidence type="ECO:0000313" key="2">
    <source>
        <dbReference type="Proteomes" id="UP001213646"/>
    </source>
</evidence>
<protein>
    <submittedName>
        <fullName evidence="1">LamG domain-containing protein</fullName>
    </submittedName>
</protein>
<dbReference type="Pfam" id="PF13385">
    <property type="entry name" value="Laminin_G_3"/>
    <property type="match status" value="1"/>
</dbReference>
<gene>
    <name evidence="1" type="ORF">PQG89_01090</name>
</gene>
<dbReference type="GO" id="GO:0005975">
    <property type="term" value="P:carbohydrate metabolic process"/>
    <property type="evidence" value="ECO:0007669"/>
    <property type="project" value="UniProtKB-ARBA"/>
</dbReference>
<name>A0AAW6HZD4_9BACT</name>
<dbReference type="SUPFAM" id="SSF49899">
    <property type="entry name" value="Concanavalin A-like lectins/glucanases"/>
    <property type="match status" value="1"/>
</dbReference>
<sequence>MKRRLMLGKSSLLNGLMYHFQFDGDISDKCGNTTAQGYGSYSFEVGKIGQALSVNNGAYILFKNTKNISNTYTISAWYYERNVRCEYAGIIYIRASGTLGIGLQTYNGKRTQALYYENLRTLYYPSTVGAWHLATITVENRVAKVYRDGAYMGQLGSYNYALTNGCNIYIGVDSYSTSGRYFDGLIDQAALWNRVLTAEEITTLYNGGNGLRL</sequence>
<accession>A0AAW6HZD4</accession>
<comment type="caution">
    <text evidence="1">The sequence shown here is derived from an EMBL/GenBank/DDBJ whole genome shotgun (WGS) entry which is preliminary data.</text>
</comment>
<dbReference type="InterPro" id="IPR013320">
    <property type="entry name" value="ConA-like_dom_sf"/>
</dbReference>